<dbReference type="SUPFAM" id="SSF46894">
    <property type="entry name" value="C-terminal effector domain of the bipartite response regulators"/>
    <property type="match status" value="1"/>
</dbReference>
<name>A0ABU9HYC4_9FLAO</name>
<organism evidence="5 6">
    <name type="scientific">Flavobacterium arundinis</name>
    <dbReference type="NCBI Taxonomy" id="3139143"/>
    <lineage>
        <taxon>Bacteria</taxon>
        <taxon>Pseudomonadati</taxon>
        <taxon>Bacteroidota</taxon>
        <taxon>Flavobacteriia</taxon>
        <taxon>Flavobacteriales</taxon>
        <taxon>Flavobacteriaceae</taxon>
        <taxon>Flavobacterium</taxon>
    </lineage>
</organism>
<dbReference type="SMART" id="SM00028">
    <property type="entry name" value="TPR"/>
    <property type="match status" value="6"/>
</dbReference>
<evidence type="ECO:0000256" key="3">
    <source>
        <dbReference type="SAM" id="Coils"/>
    </source>
</evidence>
<comment type="caution">
    <text evidence="5">The sequence shown here is derived from an EMBL/GenBank/DDBJ whole genome shotgun (WGS) entry which is preliminary data.</text>
</comment>
<keyword evidence="3" id="KW-0175">Coiled coil</keyword>
<keyword evidence="4" id="KW-1133">Transmembrane helix</keyword>
<dbReference type="EMBL" id="JBBYHR010000005">
    <property type="protein sequence ID" value="MEL1244733.1"/>
    <property type="molecule type" value="Genomic_DNA"/>
</dbReference>
<keyword evidence="4" id="KW-0472">Membrane</keyword>
<keyword evidence="2" id="KW-0802">TPR repeat</keyword>
<feature type="transmembrane region" description="Helical" evidence="4">
    <location>
        <begin position="410"/>
        <end position="428"/>
    </location>
</feature>
<dbReference type="Pfam" id="PF13424">
    <property type="entry name" value="TPR_12"/>
    <property type="match status" value="2"/>
</dbReference>
<dbReference type="InterPro" id="IPR019734">
    <property type="entry name" value="TPR_rpt"/>
</dbReference>
<dbReference type="Gene3D" id="1.10.10.10">
    <property type="entry name" value="Winged helix-like DNA-binding domain superfamily/Winged helix DNA-binding domain"/>
    <property type="match status" value="1"/>
</dbReference>
<evidence type="ECO:0000256" key="4">
    <source>
        <dbReference type="SAM" id="Phobius"/>
    </source>
</evidence>
<dbReference type="Proteomes" id="UP001464555">
    <property type="component" value="Unassembled WGS sequence"/>
</dbReference>
<proteinExistence type="predicted"/>
<accession>A0ABU9HYC4</accession>
<dbReference type="PANTHER" id="PTHR45641">
    <property type="entry name" value="TETRATRICOPEPTIDE REPEAT PROTEIN (AFU_ORTHOLOGUE AFUA_6G03870)"/>
    <property type="match status" value="1"/>
</dbReference>
<dbReference type="InterPro" id="IPR011990">
    <property type="entry name" value="TPR-like_helical_dom_sf"/>
</dbReference>
<dbReference type="PANTHER" id="PTHR45641:SF19">
    <property type="entry name" value="NEPHROCYSTIN-3"/>
    <property type="match status" value="1"/>
</dbReference>
<dbReference type="RefSeq" id="WP_341697049.1">
    <property type="nucleotide sequence ID" value="NZ_JBBYHR010000005.1"/>
</dbReference>
<evidence type="ECO:0000256" key="1">
    <source>
        <dbReference type="ARBA" id="ARBA00022737"/>
    </source>
</evidence>
<gene>
    <name evidence="5" type="ORF">AAEO56_10710</name>
</gene>
<feature type="coiled-coil region" evidence="3">
    <location>
        <begin position="448"/>
        <end position="490"/>
    </location>
</feature>
<dbReference type="Gene3D" id="1.25.40.10">
    <property type="entry name" value="Tetratricopeptide repeat domain"/>
    <property type="match status" value="2"/>
</dbReference>
<evidence type="ECO:0000313" key="6">
    <source>
        <dbReference type="Proteomes" id="UP001464555"/>
    </source>
</evidence>
<dbReference type="InterPro" id="IPR036388">
    <property type="entry name" value="WH-like_DNA-bd_sf"/>
</dbReference>
<evidence type="ECO:0000256" key="2">
    <source>
        <dbReference type="ARBA" id="ARBA00022803"/>
    </source>
</evidence>
<dbReference type="SUPFAM" id="SSF48452">
    <property type="entry name" value="TPR-like"/>
    <property type="match status" value="2"/>
</dbReference>
<sequence>MFIFAPLFVNGQETFDYKAFEAKVKKHIYSSPDSTRVIIDEVLAKKNLHDTIRGLVYNIYGIYYSHIGELDSSMASYKKSAALLKNHLWIKTMPLMNMSIGYRNRGEYAESFKCLEEALEINKTLGLKDKEATVYSNMSSNYQYMLEYDKAVEYALKGIEIMKKEDSPLLATLTQKLANTYMKMSNFSFAKELYEDCLRIFRKQNDNVNYTLTLINYAEVLIHLNQNKKAKEALKEAIGELRKLKNPEHLAIAYSKLGRIAKDEHNTKDAYKNYEAAFGILSESNSINVVIIGAEYIELLNKNEDYDKALKVIEKTKHTAIFNNANKADKMRFDVAMAETYSKTDNEKEALAGLVRALKIKDSLARSGTETYTKEMQAKYQAELQREKSMALKAKNGGLQKAHEAEKTRMVVYITISLAIILLVLLLLRSYWLRERLRKEALRFAATEKNILQKQHEYEKELTQAQKDIIAEKERELASSALKMANYQDNILQIIERCGTDSINKVSDVKKELEGLIKQKDYWRQFETRFNMLHPDFGTSLANRYSNLTKNDIEFCSLLKLNLSNKEIAQLLQISHESAITKKYRIKKKMEIHTDEDFEKLLLEM</sequence>
<keyword evidence="4" id="KW-0812">Transmembrane</keyword>
<reference evidence="5 6" key="1">
    <citation type="submission" date="2024-04" db="EMBL/GenBank/DDBJ databases">
        <title>Flavobacterium sp. DGU11 16S ribosomal RNA gene Genome sequencing and assembly.</title>
        <authorList>
            <person name="Park S."/>
        </authorList>
    </citation>
    <scope>NUCLEOTIDE SEQUENCE [LARGE SCALE GENOMIC DNA]</scope>
    <source>
        <strain evidence="5 6">DGU11</strain>
    </source>
</reference>
<evidence type="ECO:0000313" key="5">
    <source>
        <dbReference type="EMBL" id="MEL1244733.1"/>
    </source>
</evidence>
<protein>
    <submittedName>
        <fullName evidence="5">Tetratricopeptide repeat protein</fullName>
    </submittedName>
</protein>
<keyword evidence="6" id="KW-1185">Reference proteome</keyword>
<keyword evidence="1" id="KW-0677">Repeat</keyword>
<dbReference type="InterPro" id="IPR016032">
    <property type="entry name" value="Sig_transdc_resp-reg_C-effctor"/>
</dbReference>